<proteinExistence type="predicted"/>
<reference evidence="1 2" key="1">
    <citation type="journal article" date="2014" name="Am. J. Bot.">
        <title>Genome assembly and annotation for red clover (Trifolium pratense; Fabaceae).</title>
        <authorList>
            <person name="Istvanek J."/>
            <person name="Jaros M."/>
            <person name="Krenek A."/>
            <person name="Repkova J."/>
        </authorList>
    </citation>
    <scope>NUCLEOTIDE SEQUENCE [LARGE SCALE GENOMIC DNA]</scope>
    <source>
        <strain evidence="2">cv. Tatra</strain>
        <tissue evidence="1">Young leaves</tissue>
    </source>
</reference>
<comment type="caution">
    <text evidence="1">The sequence shown here is derived from an EMBL/GenBank/DDBJ whole genome shotgun (WGS) entry which is preliminary data.</text>
</comment>
<feature type="non-terminal residue" evidence="1">
    <location>
        <position position="1"/>
    </location>
</feature>
<organism evidence="1 2">
    <name type="scientific">Trifolium pratense</name>
    <name type="common">Red clover</name>
    <dbReference type="NCBI Taxonomy" id="57577"/>
    <lineage>
        <taxon>Eukaryota</taxon>
        <taxon>Viridiplantae</taxon>
        <taxon>Streptophyta</taxon>
        <taxon>Embryophyta</taxon>
        <taxon>Tracheophyta</taxon>
        <taxon>Spermatophyta</taxon>
        <taxon>Magnoliopsida</taxon>
        <taxon>eudicotyledons</taxon>
        <taxon>Gunneridae</taxon>
        <taxon>Pentapetalae</taxon>
        <taxon>rosids</taxon>
        <taxon>fabids</taxon>
        <taxon>Fabales</taxon>
        <taxon>Fabaceae</taxon>
        <taxon>Papilionoideae</taxon>
        <taxon>50 kb inversion clade</taxon>
        <taxon>NPAAA clade</taxon>
        <taxon>Hologalegina</taxon>
        <taxon>IRL clade</taxon>
        <taxon>Trifolieae</taxon>
        <taxon>Trifolium</taxon>
    </lineage>
</organism>
<dbReference type="Proteomes" id="UP000236291">
    <property type="component" value="Unassembled WGS sequence"/>
</dbReference>
<evidence type="ECO:0000313" key="1">
    <source>
        <dbReference type="EMBL" id="PNX68744.1"/>
    </source>
</evidence>
<dbReference type="EMBL" id="ASHM01233547">
    <property type="protein sequence ID" value="PNX68744.1"/>
    <property type="molecule type" value="Genomic_DNA"/>
</dbReference>
<dbReference type="AlphaFoldDB" id="A0A2K3KR31"/>
<gene>
    <name evidence="1" type="ORF">L195_g064119</name>
</gene>
<accession>A0A2K3KR31</accession>
<evidence type="ECO:0000313" key="2">
    <source>
        <dbReference type="Proteomes" id="UP000236291"/>
    </source>
</evidence>
<sequence length="30" mass="3395">ETEVEERAMFDGDGVEGFVKGWSEEVEVAY</sequence>
<protein>
    <submittedName>
        <fullName evidence="1">Uncharacterized protein</fullName>
    </submittedName>
</protein>
<name>A0A2K3KR31_TRIPR</name>
<reference evidence="1 2" key="2">
    <citation type="journal article" date="2017" name="Front. Plant Sci.">
        <title>Gene Classification and Mining of Molecular Markers Useful in Red Clover (Trifolium pratense) Breeding.</title>
        <authorList>
            <person name="Istvanek J."/>
            <person name="Dluhosova J."/>
            <person name="Dluhos P."/>
            <person name="Patkova L."/>
            <person name="Nedelnik J."/>
            <person name="Repkova J."/>
        </authorList>
    </citation>
    <scope>NUCLEOTIDE SEQUENCE [LARGE SCALE GENOMIC DNA]</scope>
    <source>
        <strain evidence="2">cv. Tatra</strain>
        <tissue evidence="1">Young leaves</tissue>
    </source>
</reference>